<comment type="caution">
    <text evidence="1">The sequence shown here is derived from an EMBL/GenBank/DDBJ whole genome shotgun (WGS) entry which is preliminary data.</text>
</comment>
<organism evidence="1">
    <name type="scientific">human gut metagenome</name>
    <dbReference type="NCBI Taxonomy" id="408170"/>
    <lineage>
        <taxon>unclassified sequences</taxon>
        <taxon>metagenomes</taxon>
        <taxon>organismal metagenomes</taxon>
    </lineage>
</organism>
<dbReference type="Pfam" id="PF21983">
    <property type="entry name" value="NikA-like"/>
    <property type="match status" value="1"/>
</dbReference>
<dbReference type="EMBL" id="AJWY01001298">
    <property type="protein sequence ID" value="EKC79989.1"/>
    <property type="molecule type" value="Genomic_DNA"/>
</dbReference>
<dbReference type="AlphaFoldDB" id="K1UIY1"/>
<gene>
    <name evidence="1" type="ORF">LEA_01858</name>
</gene>
<feature type="non-terminal residue" evidence="1">
    <location>
        <position position="121"/>
    </location>
</feature>
<dbReference type="InterPro" id="IPR053842">
    <property type="entry name" value="NikA-like"/>
</dbReference>
<evidence type="ECO:0000313" key="1">
    <source>
        <dbReference type="EMBL" id="EKC79989.1"/>
    </source>
</evidence>
<reference evidence="1" key="1">
    <citation type="journal article" date="2013" name="Environ. Microbiol.">
        <title>Microbiota from the distal guts of lean and obese adolescents exhibit partial functional redundancy besides clear differences in community structure.</title>
        <authorList>
            <person name="Ferrer M."/>
            <person name="Ruiz A."/>
            <person name="Lanza F."/>
            <person name="Haange S.B."/>
            <person name="Oberbach A."/>
            <person name="Till H."/>
            <person name="Bargiela R."/>
            <person name="Campoy C."/>
            <person name="Segura M.T."/>
            <person name="Richter M."/>
            <person name="von Bergen M."/>
            <person name="Seifert J."/>
            <person name="Suarez A."/>
        </authorList>
    </citation>
    <scope>NUCLEOTIDE SEQUENCE</scope>
</reference>
<name>K1UIY1_9ZZZZ</name>
<accession>K1UIY1</accession>
<sequence>MRNRNIRIQLWLNKKEADRLDKSVKKSGLSREAYLRHLINGLVPPEAPPPDYYSMMRELYRIGNNLNQIAVKAHTLGVIDQARYDESCKMLENAVRRITDAVILPKKAGLAVTSIWRVKGR</sequence>
<protein>
    <submittedName>
        <fullName evidence="1">Bacterial mobilization protein (MobC)</fullName>
    </submittedName>
</protein>
<proteinExistence type="predicted"/>